<accession>A0A3B0UW52</accession>
<feature type="non-terminal residue" evidence="1">
    <location>
        <position position="22"/>
    </location>
</feature>
<organism evidence="1">
    <name type="scientific">hydrothermal vent metagenome</name>
    <dbReference type="NCBI Taxonomy" id="652676"/>
    <lineage>
        <taxon>unclassified sequences</taxon>
        <taxon>metagenomes</taxon>
        <taxon>ecological metagenomes</taxon>
    </lineage>
</organism>
<name>A0A3B0UW52_9ZZZZ</name>
<evidence type="ECO:0000313" key="1">
    <source>
        <dbReference type="EMBL" id="VAW35338.1"/>
    </source>
</evidence>
<protein>
    <submittedName>
        <fullName evidence="1">Uncharacterized protein</fullName>
    </submittedName>
</protein>
<dbReference type="EMBL" id="UOEU01000579">
    <property type="protein sequence ID" value="VAW35338.1"/>
    <property type="molecule type" value="Genomic_DNA"/>
</dbReference>
<evidence type="ECO:0000313" key="2">
    <source>
        <dbReference type="EMBL" id="VAW36070.1"/>
    </source>
</evidence>
<proteinExistence type="predicted"/>
<gene>
    <name evidence="2" type="ORF">MNBD_CHLOROFLEXI01-3836</name>
    <name evidence="1" type="ORF">MNBD_CHLOROFLEXI01-536</name>
</gene>
<reference evidence="1" key="1">
    <citation type="submission" date="2018-06" db="EMBL/GenBank/DDBJ databases">
        <authorList>
            <person name="Zhirakovskaya E."/>
        </authorList>
    </citation>
    <scope>NUCLEOTIDE SEQUENCE</scope>
</reference>
<dbReference type="EMBL" id="UOEU01000611">
    <property type="protein sequence ID" value="VAW36070.1"/>
    <property type="molecule type" value="Genomic_DNA"/>
</dbReference>
<dbReference type="AlphaFoldDB" id="A0A3B0UW52"/>
<sequence>MFFEKIMLCKTYFQKHLLKQII</sequence>